<name>A0A5B1L6T0_9ACTN</name>
<comment type="caution">
    <text evidence="2">The sequence shown here is derived from an EMBL/GenBank/DDBJ whole genome shotgun (WGS) entry which is preliminary data.</text>
</comment>
<dbReference type="PANTHER" id="PTHR42695:SF5">
    <property type="entry name" value="GLUTAMINE AMIDOTRANSFERASE YLR126C-RELATED"/>
    <property type="match status" value="1"/>
</dbReference>
<dbReference type="InterPro" id="IPR017926">
    <property type="entry name" value="GATASE"/>
</dbReference>
<proteinExistence type="predicted"/>
<organism evidence="2 3">
    <name type="scientific">Nocardioides humilatus</name>
    <dbReference type="NCBI Taxonomy" id="2607660"/>
    <lineage>
        <taxon>Bacteria</taxon>
        <taxon>Bacillati</taxon>
        <taxon>Actinomycetota</taxon>
        <taxon>Actinomycetes</taxon>
        <taxon>Propionibacteriales</taxon>
        <taxon>Nocardioidaceae</taxon>
        <taxon>Nocardioides</taxon>
    </lineage>
</organism>
<evidence type="ECO:0000313" key="2">
    <source>
        <dbReference type="EMBL" id="KAA1415878.1"/>
    </source>
</evidence>
<dbReference type="PROSITE" id="PS51273">
    <property type="entry name" value="GATASE_TYPE_1"/>
    <property type="match status" value="1"/>
</dbReference>
<accession>A0A5B1L6T0</accession>
<feature type="domain" description="Glutamine amidotransferase" evidence="1">
    <location>
        <begin position="56"/>
        <end position="197"/>
    </location>
</feature>
<evidence type="ECO:0000259" key="1">
    <source>
        <dbReference type="Pfam" id="PF00117"/>
    </source>
</evidence>
<keyword evidence="3" id="KW-1185">Reference proteome</keyword>
<dbReference type="NCBIfam" id="NF005743">
    <property type="entry name" value="PRK07567.1"/>
    <property type="match status" value="1"/>
</dbReference>
<dbReference type="SUPFAM" id="SSF52317">
    <property type="entry name" value="Class I glutamine amidotransferase-like"/>
    <property type="match status" value="1"/>
</dbReference>
<dbReference type="InterPro" id="IPR029062">
    <property type="entry name" value="Class_I_gatase-like"/>
</dbReference>
<evidence type="ECO:0000313" key="3">
    <source>
        <dbReference type="Proteomes" id="UP000325003"/>
    </source>
</evidence>
<dbReference type="AlphaFoldDB" id="A0A5B1L6T0"/>
<dbReference type="Gene3D" id="3.40.50.880">
    <property type="match status" value="1"/>
</dbReference>
<dbReference type="PANTHER" id="PTHR42695">
    <property type="entry name" value="GLUTAMINE AMIDOTRANSFERASE YLR126C-RELATED"/>
    <property type="match status" value="1"/>
</dbReference>
<reference evidence="2 3" key="2">
    <citation type="submission" date="2019-09" db="EMBL/GenBank/DDBJ databases">
        <authorList>
            <person name="Jin C."/>
        </authorList>
    </citation>
    <scope>NUCLEOTIDE SEQUENCE [LARGE SCALE GENOMIC DNA]</scope>
    <source>
        <strain evidence="2 3">BN130099</strain>
    </source>
</reference>
<reference evidence="2 3" key="1">
    <citation type="submission" date="2019-09" db="EMBL/GenBank/DDBJ databases">
        <title>Nocardioides panacisoli sp. nov., isolated from the soil of a ginseng field.</title>
        <authorList>
            <person name="Cho C."/>
        </authorList>
    </citation>
    <scope>NUCLEOTIDE SEQUENCE [LARGE SCALE GENOMIC DNA]</scope>
    <source>
        <strain evidence="2 3">BN130099</strain>
    </source>
</reference>
<dbReference type="InterPro" id="IPR044992">
    <property type="entry name" value="ChyE-like"/>
</dbReference>
<protein>
    <submittedName>
        <fullName evidence="2">Glutamine amidotransferase</fullName>
    </submittedName>
</protein>
<keyword evidence="2" id="KW-0808">Transferase</keyword>
<sequence>MSTPAKPFLLLSIRTEERAALDEHAAFARFLGVSVDALPRIELGTSPLPPIDLDAWSGIILGGGAFNASDPQDKKSASQVQAEADLARLLDEVVARDFPFLGACYGIGAVGTHQGAVVDRSHPEPVGPVSVELTDAGREDPLFAGLPTAFAAYGGHKECISMLPSHAVALATSAAAPVQAFRIGQHVYATQFHPELDLDGILTRIAVYAHYGYFDPSEQEALGAAAAAVTVSHPMRVLHNFAARYGVPTSTAATES</sequence>
<dbReference type="EMBL" id="VUJV01000008">
    <property type="protein sequence ID" value="KAA1415878.1"/>
    <property type="molecule type" value="Genomic_DNA"/>
</dbReference>
<gene>
    <name evidence="2" type="ORF">F0U44_19780</name>
</gene>
<dbReference type="Pfam" id="PF00117">
    <property type="entry name" value="GATase"/>
    <property type="match status" value="1"/>
</dbReference>
<dbReference type="Proteomes" id="UP000325003">
    <property type="component" value="Unassembled WGS sequence"/>
</dbReference>
<dbReference type="RefSeq" id="WP_149730104.1">
    <property type="nucleotide sequence ID" value="NZ_VUJV01000008.1"/>
</dbReference>
<dbReference type="GO" id="GO:0016740">
    <property type="term" value="F:transferase activity"/>
    <property type="evidence" value="ECO:0007669"/>
    <property type="project" value="UniProtKB-KW"/>
</dbReference>
<dbReference type="CDD" id="cd01741">
    <property type="entry name" value="GATase1_1"/>
    <property type="match status" value="1"/>
</dbReference>
<keyword evidence="2" id="KW-0315">Glutamine amidotransferase</keyword>
<dbReference type="GO" id="GO:0005829">
    <property type="term" value="C:cytosol"/>
    <property type="evidence" value="ECO:0007669"/>
    <property type="project" value="TreeGrafter"/>
</dbReference>